<dbReference type="EMBL" id="FXTI01000003">
    <property type="protein sequence ID" value="SMO58002.1"/>
    <property type="molecule type" value="Genomic_DNA"/>
</dbReference>
<evidence type="ECO:0000313" key="3">
    <source>
        <dbReference type="EMBL" id="SMO58002.1"/>
    </source>
</evidence>
<dbReference type="CDD" id="cd00090">
    <property type="entry name" value="HTH_ARSR"/>
    <property type="match status" value="1"/>
</dbReference>
<evidence type="ECO:0000259" key="2">
    <source>
        <dbReference type="PROSITE" id="PS50995"/>
    </source>
</evidence>
<proteinExistence type="predicted"/>
<evidence type="ECO:0000313" key="4">
    <source>
        <dbReference type="Proteomes" id="UP000315636"/>
    </source>
</evidence>
<dbReference type="AlphaFoldDB" id="A0A521CF32"/>
<reference evidence="3 4" key="1">
    <citation type="submission" date="2017-05" db="EMBL/GenBank/DDBJ databases">
        <authorList>
            <person name="Varghese N."/>
            <person name="Submissions S."/>
        </authorList>
    </citation>
    <scope>NUCLEOTIDE SEQUENCE [LARGE SCALE GENOMIC DNA]</scope>
    <source>
        <strain evidence="3 4">DSM 45474</strain>
    </source>
</reference>
<dbReference type="GO" id="GO:0003677">
    <property type="term" value="F:DNA binding"/>
    <property type="evidence" value="ECO:0007669"/>
    <property type="project" value="UniProtKB-KW"/>
</dbReference>
<dbReference type="Proteomes" id="UP000315636">
    <property type="component" value="Unassembled WGS sequence"/>
</dbReference>
<dbReference type="PROSITE" id="PS50995">
    <property type="entry name" value="HTH_MARR_2"/>
    <property type="match status" value="1"/>
</dbReference>
<name>A0A521CF32_9BACL</name>
<feature type="domain" description="HTH marR-type" evidence="2">
    <location>
        <begin position="10"/>
        <end position="142"/>
    </location>
</feature>
<gene>
    <name evidence="3" type="ORF">SAMN06264849_103328</name>
</gene>
<dbReference type="Gene3D" id="1.10.10.10">
    <property type="entry name" value="Winged helix-like DNA-binding domain superfamily/Winged helix DNA-binding domain"/>
    <property type="match status" value="1"/>
</dbReference>
<dbReference type="PANTHER" id="PTHR33164:SF99">
    <property type="entry name" value="MARR FAMILY REGULATORY PROTEIN"/>
    <property type="match status" value="1"/>
</dbReference>
<dbReference type="InterPro" id="IPR011991">
    <property type="entry name" value="ArsR-like_HTH"/>
</dbReference>
<dbReference type="SUPFAM" id="SSF46785">
    <property type="entry name" value="Winged helix' DNA-binding domain"/>
    <property type="match status" value="1"/>
</dbReference>
<sequence length="152" mass="17738">MEMIVKLEDYRKVVNALNQALEDFDALIHHELKPLDQFGLTAQQERIMFFVIRHEPLTAKEIAVHFNISYSAVSQVVNKLEKQGMVVRQTNADNRRESYIKLGESGKRYALTLSEIDDTLIEKYYSKADLQDLKHMLQTLENLNQKIKTEKK</sequence>
<dbReference type="GO" id="GO:0006950">
    <property type="term" value="P:response to stress"/>
    <property type="evidence" value="ECO:0007669"/>
    <property type="project" value="TreeGrafter"/>
</dbReference>
<dbReference type="InterPro" id="IPR036390">
    <property type="entry name" value="WH_DNA-bd_sf"/>
</dbReference>
<dbReference type="InterPro" id="IPR036388">
    <property type="entry name" value="WH-like_DNA-bd_sf"/>
</dbReference>
<keyword evidence="4" id="KW-1185">Reference proteome</keyword>
<dbReference type="Pfam" id="PF12802">
    <property type="entry name" value="MarR_2"/>
    <property type="match status" value="1"/>
</dbReference>
<dbReference type="GO" id="GO:0003700">
    <property type="term" value="F:DNA-binding transcription factor activity"/>
    <property type="evidence" value="ECO:0007669"/>
    <property type="project" value="InterPro"/>
</dbReference>
<dbReference type="SMART" id="SM00347">
    <property type="entry name" value="HTH_MARR"/>
    <property type="match status" value="1"/>
</dbReference>
<accession>A0A521CF32</accession>
<evidence type="ECO:0000256" key="1">
    <source>
        <dbReference type="ARBA" id="ARBA00023125"/>
    </source>
</evidence>
<dbReference type="InterPro" id="IPR000835">
    <property type="entry name" value="HTH_MarR-typ"/>
</dbReference>
<dbReference type="InterPro" id="IPR039422">
    <property type="entry name" value="MarR/SlyA-like"/>
</dbReference>
<organism evidence="3 4">
    <name type="scientific">Melghirimyces algeriensis</name>
    <dbReference type="NCBI Taxonomy" id="910412"/>
    <lineage>
        <taxon>Bacteria</taxon>
        <taxon>Bacillati</taxon>
        <taxon>Bacillota</taxon>
        <taxon>Bacilli</taxon>
        <taxon>Bacillales</taxon>
        <taxon>Thermoactinomycetaceae</taxon>
        <taxon>Melghirimyces</taxon>
    </lineage>
</organism>
<dbReference type="PANTHER" id="PTHR33164">
    <property type="entry name" value="TRANSCRIPTIONAL REGULATOR, MARR FAMILY"/>
    <property type="match status" value="1"/>
</dbReference>
<keyword evidence="1" id="KW-0238">DNA-binding</keyword>
<protein>
    <submittedName>
        <fullName evidence="3">Transcriptional regulator, MarR family</fullName>
    </submittedName>
</protein>